<accession>A0A1F7WZD4</accession>
<dbReference type="EMBL" id="MGFQ01000055">
    <property type="protein sequence ID" value="OGM08204.1"/>
    <property type="molecule type" value="Genomic_DNA"/>
</dbReference>
<dbReference type="Proteomes" id="UP000176939">
    <property type="component" value="Unassembled WGS sequence"/>
</dbReference>
<protein>
    <recommendedName>
        <fullName evidence="3">AAA+ ATPase domain-containing protein</fullName>
    </recommendedName>
</protein>
<dbReference type="Gene3D" id="1.10.8.60">
    <property type="match status" value="1"/>
</dbReference>
<reference evidence="4 5" key="1">
    <citation type="journal article" date="2016" name="Nat. Commun.">
        <title>Thousands of microbial genomes shed light on interconnected biogeochemical processes in an aquifer system.</title>
        <authorList>
            <person name="Anantharaman K."/>
            <person name="Brown C.T."/>
            <person name="Hug L.A."/>
            <person name="Sharon I."/>
            <person name="Castelle C.J."/>
            <person name="Probst A.J."/>
            <person name="Thomas B.C."/>
            <person name="Singh A."/>
            <person name="Wilkins M.J."/>
            <person name="Karaoz U."/>
            <person name="Brodie E.L."/>
            <person name="Williams K.H."/>
            <person name="Hubbard S.S."/>
            <person name="Banfield J.F."/>
        </authorList>
    </citation>
    <scope>NUCLEOTIDE SEQUENCE [LARGE SCALE GENOMIC DNA]</scope>
</reference>
<dbReference type="InterPro" id="IPR050168">
    <property type="entry name" value="AAA_ATPase_domain"/>
</dbReference>
<dbReference type="Gene3D" id="3.40.50.300">
    <property type="entry name" value="P-loop containing nucleotide triphosphate hydrolases"/>
    <property type="match status" value="1"/>
</dbReference>
<evidence type="ECO:0000256" key="1">
    <source>
        <dbReference type="RuleBase" id="RU003651"/>
    </source>
</evidence>
<dbReference type="PROSITE" id="PS00674">
    <property type="entry name" value="AAA"/>
    <property type="match status" value="1"/>
</dbReference>
<dbReference type="Pfam" id="PF00004">
    <property type="entry name" value="AAA"/>
    <property type="match status" value="1"/>
</dbReference>
<feature type="compositionally biased region" description="Acidic residues" evidence="2">
    <location>
        <begin position="25"/>
        <end position="44"/>
    </location>
</feature>
<comment type="caution">
    <text evidence="4">The sequence shown here is derived from an EMBL/GenBank/DDBJ whole genome shotgun (WGS) entry which is preliminary data.</text>
</comment>
<dbReference type="PANTHER" id="PTHR23077">
    <property type="entry name" value="AAA-FAMILY ATPASE"/>
    <property type="match status" value="1"/>
</dbReference>
<gene>
    <name evidence="4" type="ORF">A2Z67_06330</name>
</gene>
<dbReference type="InterPro" id="IPR003593">
    <property type="entry name" value="AAA+_ATPase"/>
</dbReference>
<sequence length="512" mass="57738">MAKLQEQLDKVNLIKEKVKMNGWPEDMDEPGNPNEPEEKDDEPTVFECSVEDIAKTFARYKYLMLDVDAVNEFIGVGPNEQIELSEVYPTYMNGIVSKSVLYYLQENGFEILYEKNFRWGEREIPVEYGEMLTSRDVTENLIIKGMQFAVKAAGDVRIVINTNFTGMAGVVTISFEKQYMDMFSNALNEINKYIDKLDYMRGEKISASGKLLNVSTYSWDDVVLEDGIRQTLEMNILNFFDKADLYKINEIPFKKGAMLEGSPGTGKTLIGKVLANKIDKATFILSTAKDISSSEDVSNLFNMARRLAPTVIFMEDIDFFGPSRVAGKVMRVTGELLNQMDGMEDNVGILVVATTNHPEMIDDAIMRRPGRFDVRIEVGALGAANREKLLVKFLNGRQKTEDVNFSEISILCDGFNGSHMKHLANDVCIHAIDSGSMDEQGKIILLKEHFTSAIDRIKKHMGIVDDIDNGSAIASIEPCMETKASYVKDEYVEGFNGFLFKKSEIEDIRKRK</sequence>
<dbReference type="InterPro" id="IPR027417">
    <property type="entry name" value="P-loop_NTPase"/>
</dbReference>
<keyword evidence="1" id="KW-0547">Nucleotide-binding</keyword>
<feature type="domain" description="AAA+ ATPase" evidence="3">
    <location>
        <begin position="253"/>
        <end position="382"/>
    </location>
</feature>
<proteinExistence type="inferred from homology"/>
<dbReference type="SMART" id="SM00382">
    <property type="entry name" value="AAA"/>
    <property type="match status" value="1"/>
</dbReference>
<dbReference type="InterPro" id="IPR003960">
    <property type="entry name" value="ATPase_AAA_CS"/>
</dbReference>
<evidence type="ECO:0000259" key="3">
    <source>
        <dbReference type="SMART" id="SM00382"/>
    </source>
</evidence>
<evidence type="ECO:0000313" key="5">
    <source>
        <dbReference type="Proteomes" id="UP000176939"/>
    </source>
</evidence>
<evidence type="ECO:0000256" key="2">
    <source>
        <dbReference type="SAM" id="MobiDB-lite"/>
    </source>
</evidence>
<keyword evidence="1" id="KW-0067">ATP-binding</keyword>
<dbReference type="GO" id="GO:0016887">
    <property type="term" value="F:ATP hydrolysis activity"/>
    <property type="evidence" value="ECO:0007669"/>
    <property type="project" value="InterPro"/>
</dbReference>
<evidence type="ECO:0000313" key="4">
    <source>
        <dbReference type="EMBL" id="OGM08204.1"/>
    </source>
</evidence>
<name>A0A1F7WZD4_9BACT</name>
<organism evidence="4 5">
    <name type="scientific">Candidatus Woesebacteria bacterium RBG_13_36_22</name>
    <dbReference type="NCBI Taxonomy" id="1802478"/>
    <lineage>
        <taxon>Bacteria</taxon>
        <taxon>Candidatus Woeseibacteriota</taxon>
    </lineage>
</organism>
<dbReference type="SUPFAM" id="SSF52540">
    <property type="entry name" value="P-loop containing nucleoside triphosphate hydrolases"/>
    <property type="match status" value="1"/>
</dbReference>
<dbReference type="PANTHER" id="PTHR23077:SF198">
    <property type="entry name" value="ATP-DEPENDENT ZINC METALLOPROTEASE FTSH"/>
    <property type="match status" value="1"/>
</dbReference>
<dbReference type="AlphaFoldDB" id="A0A1F7WZD4"/>
<dbReference type="CDD" id="cd19481">
    <property type="entry name" value="RecA-like_protease"/>
    <property type="match status" value="1"/>
</dbReference>
<dbReference type="GO" id="GO:0005524">
    <property type="term" value="F:ATP binding"/>
    <property type="evidence" value="ECO:0007669"/>
    <property type="project" value="UniProtKB-KW"/>
</dbReference>
<feature type="region of interest" description="Disordered" evidence="2">
    <location>
        <begin position="19"/>
        <end position="44"/>
    </location>
</feature>
<dbReference type="InterPro" id="IPR003959">
    <property type="entry name" value="ATPase_AAA_core"/>
</dbReference>
<comment type="similarity">
    <text evidence="1">Belongs to the AAA ATPase family.</text>
</comment>